<dbReference type="Proteomes" id="UP000663419">
    <property type="component" value="Chromosome 3"/>
</dbReference>
<protein>
    <submittedName>
        <fullName evidence="1">Uncharacterized protein</fullName>
    </submittedName>
</protein>
<evidence type="ECO:0000313" key="1">
    <source>
        <dbReference type="EMBL" id="QSS53512.1"/>
    </source>
</evidence>
<name>A0A8A1LND3_AJEC8</name>
<proteinExistence type="predicted"/>
<dbReference type="EMBL" id="CP069104">
    <property type="protein sequence ID" value="QSS53512.1"/>
    <property type="molecule type" value="Genomic_DNA"/>
</dbReference>
<accession>A0A8A1LND3</accession>
<dbReference type="VEuPathDB" id="FungiDB:I7I53_00795"/>
<gene>
    <name evidence="1" type="ORF">I7I53_00795</name>
</gene>
<organism evidence="1 2">
    <name type="scientific">Ajellomyces capsulatus (strain H88)</name>
    <name type="common">Darling's disease fungus</name>
    <name type="synonym">Histoplasma capsulatum</name>
    <dbReference type="NCBI Taxonomy" id="544711"/>
    <lineage>
        <taxon>Eukaryota</taxon>
        <taxon>Fungi</taxon>
        <taxon>Dikarya</taxon>
        <taxon>Ascomycota</taxon>
        <taxon>Pezizomycotina</taxon>
        <taxon>Eurotiomycetes</taxon>
        <taxon>Eurotiomycetidae</taxon>
        <taxon>Onygenales</taxon>
        <taxon>Ajellomycetaceae</taxon>
        <taxon>Histoplasma</taxon>
    </lineage>
</organism>
<dbReference type="AlphaFoldDB" id="A0A8A1LND3"/>
<evidence type="ECO:0000313" key="2">
    <source>
        <dbReference type="Proteomes" id="UP000663419"/>
    </source>
</evidence>
<sequence length="59" mass="6347">MSFLPTLSLSGNALSSPQLFRLHGLLEPYLDHFSAAYLLNTQHGGGRSTSISLSARLDS</sequence>
<reference evidence="1" key="1">
    <citation type="submission" date="2021-01" db="EMBL/GenBank/DDBJ databases">
        <title>Chromosome-level genome assembly of a human fungal pathogen reveals clustering of transcriptionally co-regulated genes.</title>
        <authorList>
            <person name="Voorhies M."/>
            <person name="Cohen S."/>
            <person name="Shea T.P."/>
            <person name="Petrus S."/>
            <person name="Munoz J.F."/>
            <person name="Poplawski S."/>
            <person name="Goldman W.E."/>
            <person name="Michael T."/>
            <person name="Cuomo C.A."/>
            <person name="Sil A."/>
            <person name="Beyhan S."/>
        </authorList>
    </citation>
    <scope>NUCLEOTIDE SEQUENCE</scope>
    <source>
        <strain evidence="1">H88</strain>
    </source>
</reference>